<evidence type="ECO:0000313" key="18">
    <source>
        <dbReference type="EMBL" id="RZD17217.1"/>
    </source>
</evidence>
<dbReference type="Gene3D" id="3.40.430.10">
    <property type="entry name" value="Dihydrofolate Reductase, subunit A"/>
    <property type="match status" value="1"/>
</dbReference>
<dbReference type="PROSITE" id="PS51747">
    <property type="entry name" value="CYT_DCMP_DEAMINASES_2"/>
    <property type="match status" value="1"/>
</dbReference>
<evidence type="ECO:0000256" key="15">
    <source>
        <dbReference type="ARBA" id="ARBA00023002"/>
    </source>
</evidence>
<dbReference type="Pfam" id="PF01872">
    <property type="entry name" value="RibD_C"/>
    <property type="match status" value="1"/>
</dbReference>
<evidence type="ECO:0000256" key="14">
    <source>
        <dbReference type="ARBA" id="ARBA00022857"/>
    </source>
</evidence>
<dbReference type="InterPro" id="IPR024072">
    <property type="entry name" value="DHFR-like_dom_sf"/>
</dbReference>
<gene>
    <name evidence="18" type="primary">ribD</name>
    <name evidence="18" type="ORF">EVJ46_03015</name>
</gene>
<name>A0A519BIX4_ACIG2</name>
<evidence type="ECO:0000256" key="1">
    <source>
        <dbReference type="ARBA" id="ARBA00001947"/>
    </source>
</evidence>
<dbReference type="AlphaFoldDB" id="A0A519BIX4"/>
<evidence type="ECO:0000256" key="12">
    <source>
        <dbReference type="ARBA" id="ARBA00022801"/>
    </source>
</evidence>
<dbReference type="EC" id="3.5.4.26" evidence="7"/>
<comment type="pathway">
    <text evidence="4">Cofactor biosynthesis; riboflavin biosynthesis; 5-amino-6-(D-ribitylamino)uracil from GTP: step 3/4.</text>
</comment>
<comment type="caution">
    <text evidence="18">The sequence shown here is derived from an EMBL/GenBank/DDBJ whole genome shotgun (WGS) entry which is preliminary data.</text>
</comment>
<proteinExistence type="inferred from homology"/>
<keyword evidence="10" id="KW-0686">Riboflavin biosynthesis</keyword>
<evidence type="ECO:0000313" key="19">
    <source>
        <dbReference type="Proteomes" id="UP000316562"/>
    </source>
</evidence>
<organism evidence="18 19">
    <name type="scientific">Acididesulfobacter guangdongensis</name>
    <dbReference type="NCBI Taxonomy" id="2597225"/>
    <lineage>
        <taxon>Bacteria</taxon>
        <taxon>Deltaproteobacteria</taxon>
        <taxon>Candidatus Acidulodesulfobacterales</taxon>
        <taxon>Candidatus Acididesulfobacter</taxon>
    </lineage>
</organism>
<evidence type="ECO:0000256" key="6">
    <source>
        <dbReference type="ARBA" id="ARBA00007417"/>
    </source>
</evidence>
<evidence type="ECO:0000256" key="13">
    <source>
        <dbReference type="ARBA" id="ARBA00022833"/>
    </source>
</evidence>
<comment type="similarity">
    <text evidence="6">In the C-terminal section; belongs to the HTP reductase family.</text>
</comment>
<dbReference type="PANTHER" id="PTHR38011">
    <property type="entry name" value="DIHYDROFOLATE REDUCTASE FAMILY PROTEIN (AFU_ORTHOLOGUE AFUA_8G06820)"/>
    <property type="match status" value="1"/>
</dbReference>
<evidence type="ECO:0000259" key="17">
    <source>
        <dbReference type="PROSITE" id="PS51747"/>
    </source>
</evidence>
<dbReference type="Pfam" id="PF00383">
    <property type="entry name" value="dCMP_cyt_deam_1"/>
    <property type="match status" value="1"/>
</dbReference>
<feature type="domain" description="CMP/dCMP-type deaminase" evidence="17">
    <location>
        <begin position="4"/>
        <end position="117"/>
    </location>
</feature>
<dbReference type="UniPathway" id="UPA00275">
    <property type="reaction ID" value="UER00401"/>
</dbReference>
<keyword evidence="11" id="KW-0479">Metal-binding</keyword>
<comment type="pathway">
    <text evidence="3">Cofactor biosynthesis; riboflavin biosynthesis; 5-amino-6-(D-ribitylamino)uracil from GTP: step 2/4.</text>
</comment>
<evidence type="ECO:0000256" key="7">
    <source>
        <dbReference type="ARBA" id="ARBA00012766"/>
    </source>
</evidence>
<evidence type="ECO:0000256" key="8">
    <source>
        <dbReference type="ARBA" id="ARBA00013173"/>
    </source>
</evidence>
<dbReference type="PANTHER" id="PTHR38011:SF7">
    <property type="entry name" value="2,5-DIAMINO-6-RIBOSYLAMINO-4(3H)-PYRIMIDINONE 5'-PHOSPHATE REDUCTASE"/>
    <property type="match status" value="1"/>
</dbReference>
<accession>A0A519BIX4</accession>
<reference evidence="18 19" key="1">
    <citation type="journal article" date="2019" name="ISME J.">
        <title>Insights into ecological role of a new deltaproteobacterial order Candidatus Acidulodesulfobacterales by metagenomics and metatranscriptomics.</title>
        <authorList>
            <person name="Tan S."/>
            <person name="Liu J."/>
            <person name="Fang Y."/>
            <person name="Hedlund B.P."/>
            <person name="Lian Z.H."/>
            <person name="Huang L.Y."/>
            <person name="Li J.T."/>
            <person name="Huang L.N."/>
            <person name="Li W.J."/>
            <person name="Jiang H.C."/>
            <person name="Dong H.L."/>
            <person name="Shu W.S."/>
        </authorList>
    </citation>
    <scope>NUCLEOTIDE SEQUENCE [LARGE SCALE GENOMIC DNA]</scope>
    <source>
        <strain evidence="18">AP2</strain>
    </source>
</reference>
<dbReference type="CDD" id="cd01284">
    <property type="entry name" value="Riboflavin_deaminase-reductase"/>
    <property type="match status" value="1"/>
</dbReference>
<dbReference type="Proteomes" id="UP000316562">
    <property type="component" value="Unassembled WGS sequence"/>
</dbReference>
<evidence type="ECO:0000256" key="9">
    <source>
        <dbReference type="ARBA" id="ARBA00019930"/>
    </source>
</evidence>
<dbReference type="SUPFAM" id="SSF53597">
    <property type="entry name" value="Dihydrofolate reductase-like"/>
    <property type="match status" value="1"/>
</dbReference>
<dbReference type="GO" id="GO:0008835">
    <property type="term" value="F:diaminohydroxyphosphoribosylaminopyrimidine deaminase activity"/>
    <property type="evidence" value="ECO:0007669"/>
    <property type="project" value="UniProtKB-EC"/>
</dbReference>
<keyword evidence="13" id="KW-0862">Zinc</keyword>
<evidence type="ECO:0000256" key="4">
    <source>
        <dbReference type="ARBA" id="ARBA00004910"/>
    </source>
</evidence>
<dbReference type="GO" id="GO:0008270">
    <property type="term" value="F:zinc ion binding"/>
    <property type="evidence" value="ECO:0007669"/>
    <property type="project" value="InterPro"/>
</dbReference>
<dbReference type="InterPro" id="IPR050765">
    <property type="entry name" value="Riboflavin_Biosynth_HTPR"/>
</dbReference>
<dbReference type="InterPro" id="IPR004794">
    <property type="entry name" value="Eubact_RibD"/>
</dbReference>
<dbReference type="PROSITE" id="PS00903">
    <property type="entry name" value="CYT_DCMP_DEAMINASES_1"/>
    <property type="match status" value="1"/>
</dbReference>
<dbReference type="SUPFAM" id="SSF53927">
    <property type="entry name" value="Cytidine deaminase-like"/>
    <property type="match status" value="1"/>
</dbReference>
<dbReference type="GO" id="GO:0008703">
    <property type="term" value="F:5-amino-6-(5-phosphoribosylamino)uracil reductase activity"/>
    <property type="evidence" value="ECO:0007669"/>
    <property type="project" value="UniProtKB-EC"/>
</dbReference>
<keyword evidence="12 18" id="KW-0378">Hydrolase</keyword>
<dbReference type="FunFam" id="3.40.140.10:FF:000025">
    <property type="entry name" value="Riboflavin biosynthesis protein RibD"/>
    <property type="match status" value="1"/>
</dbReference>
<evidence type="ECO:0000256" key="10">
    <source>
        <dbReference type="ARBA" id="ARBA00022619"/>
    </source>
</evidence>
<sequence length="459" mass="50998">MTDRIDEYYIAKTLNLARKAAGLTSPNPMVGSVIVKNSKVIGSGYHKKAGGPHAEIIALKMAGSDAKGATLYVSLEPCSHFGKTPPCVESIKKYGISRVVAAMKDPNPLVSGKGFKYLKDNGIDVKYGVLEDRAKKLNEIFLKNISAELPFITIKLAVSIDGKIGFSHKNAAVDSKNNALNNTQFYLSSEKSLRYTHNLRLMHDAIMVSANTVISDNPRLNIRYAKDNIIADKKFAKIIIDSNLMTPADSKLFKYKNDGDKIFIFTSFKYSEEKLKRKKLLEQKGAIIKEVLYNNSYEDRLKNYSAESAEKNGFTIGSDCDVLQKKHYLDIACIFKECAAYGITSIFVEPGPNLFAYLISNKLYDKLIFNITPYLIGNINIIDSTAAGFNNSAGNSIGAFDLINFSNINLNKFNNNLQTGNAVKDGLNDLYTNKQLIKLKNLDIKKTGDDIFLIYYPES</sequence>
<evidence type="ECO:0000256" key="11">
    <source>
        <dbReference type="ARBA" id="ARBA00022723"/>
    </source>
</evidence>
<dbReference type="InterPro" id="IPR016192">
    <property type="entry name" value="APOBEC/CMP_deaminase_Zn-bd"/>
</dbReference>
<dbReference type="InterPro" id="IPR002734">
    <property type="entry name" value="RibDG_C"/>
</dbReference>
<evidence type="ECO:0000256" key="3">
    <source>
        <dbReference type="ARBA" id="ARBA00004882"/>
    </source>
</evidence>
<evidence type="ECO:0000256" key="2">
    <source>
        <dbReference type="ARBA" id="ARBA00002151"/>
    </source>
</evidence>
<dbReference type="EMBL" id="SGBC01000001">
    <property type="protein sequence ID" value="RZD17217.1"/>
    <property type="molecule type" value="Genomic_DNA"/>
</dbReference>
<dbReference type="InterPro" id="IPR016193">
    <property type="entry name" value="Cytidine_deaminase-like"/>
</dbReference>
<dbReference type="GO" id="GO:0009231">
    <property type="term" value="P:riboflavin biosynthetic process"/>
    <property type="evidence" value="ECO:0007669"/>
    <property type="project" value="UniProtKB-UniPathway"/>
</dbReference>
<dbReference type="NCBIfam" id="TIGR00326">
    <property type="entry name" value="eubact_ribD"/>
    <property type="match status" value="1"/>
</dbReference>
<dbReference type="Gene3D" id="3.40.140.10">
    <property type="entry name" value="Cytidine Deaminase, domain 2"/>
    <property type="match status" value="1"/>
</dbReference>
<keyword evidence="15 18" id="KW-0560">Oxidoreductase</keyword>
<dbReference type="InterPro" id="IPR002125">
    <property type="entry name" value="CMP_dCMP_dom"/>
</dbReference>
<evidence type="ECO:0000256" key="5">
    <source>
        <dbReference type="ARBA" id="ARBA00005259"/>
    </source>
</evidence>
<evidence type="ECO:0000256" key="16">
    <source>
        <dbReference type="ARBA" id="ARBA00023268"/>
    </source>
</evidence>
<keyword evidence="16" id="KW-0511">Multifunctional enzyme</keyword>
<keyword evidence="14" id="KW-0521">NADP</keyword>
<comment type="cofactor">
    <cofactor evidence="1">
        <name>Zn(2+)</name>
        <dbReference type="ChEBI" id="CHEBI:29105"/>
    </cofactor>
</comment>
<dbReference type="EC" id="1.1.1.193" evidence="8"/>
<protein>
    <recommendedName>
        <fullName evidence="9">Riboflavin biosynthesis protein RibD</fullName>
        <ecNumber evidence="8">1.1.1.193</ecNumber>
        <ecNumber evidence="7">3.5.4.26</ecNumber>
    </recommendedName>
</protein>
<comment type="similarity">
    <text evidence="5">In the N-terminal section; belongs to the cytidine and deoxycytidylate deaminase family.</text>
</comment>
<comment type="function">
    <text evidence="2">Converts 2,5-diamino-6-(ribosylamino)-4(3h)-pyrimidinone 5'-phosphate into 5-amino-6-(ribosylamino)-2,4(1h,3h)-pyrimidinedione 5'-phosphate.</text>
</comment>